<dbReference type="EMBL" id="CAJVQB010000113">
    <property type="protein sequence ID" value="CAG8468147.1"/>
    <property type="molecule type" value="Genomic_DNA"/>
</dbReference>
<sequence>MADFNFDDAVNKTLKVLHQSKIPAITGRTGADKSTEVVLVKGHTSTWPKLYAGRPEEYGQNGHNITTHGYIAQLLSKFTGSYVIVIYEFHEIDDDTKNRTPYEVTELPTHLHFESTVFHYFPSSIGRKCQVIIGRNDAIKEDTEVIFGTNVWNVGFTWNERQ</sequence>
<proteinExistence type="predicted"/>
<organism evidence="1 2">
    <name type="scientific">Gigaspora margarita</name>
    <dbReference type="NCBI Taxonomy" id="4874"/>
    <lineage>
        <taxon>Eukaryota</taxon>
        <taxon>Fungi</taxon>
        <taxon>Fungi incertae sedis</taxon>
        <taxon>Mucoromycota</taxon>
        <taxon>Glomeromycotina</taxon>
        <taxon>Glomeromycetes</taxon>
        <taxon>Diversisporales</taxon>
        <taxon>Gigasporaceae</taxon>
        <taxon>Gigaspora</taxon>
    </lineage>
</organism>
<accession>A0ABM8VX29</accession>
<gene>
    <name evidence="1" type="ORF">GMARGA_LOCUS643</name>
</gene>
<evidence type="ECO:0000313" key="1">
    <source>
        <dbReference type="EMBL" id="CAG8468147.1"/>
    </source>
</evidence>
<dbReference type="Proteomes" id="UP000789901">
    <property type="component" value="Unassembled WGS sequence"/>
</dbReference>
<name>A0ABM8VX29_GIGMA</name>
<evidence type="ECO:0000313" key="2">
    <source>
        <dbReference type="Proteomes" id="UP000789901"/>
    </source>
</evidence>
<comment type="caution">
    <text evidence="1">The sequence shown here is derived from an EMBL/GenBank/DDBJ whole genome shotgun (WGS) entry which is preliminary data.</text>
</comment>
<protein>
    <submittedName>
        <fullName evidence="1">30135_t:CDS:1</fullName>
    </submittedName>
</protein>
<reference evidence="1 2" key="1">
    <citation type="submission" date="2021-06" db="EMBL/GenBank/DDBJ databases">
        <authorList>
            <person name="Kallberg Y."/>
            <person name="Tangrot J."/>
            <person name="Rosling A."/>
        </authorList>
    </citation>
    <scope>NUCLEOTIDE SEQUENCE [LARGE SCALE GENOMIC DNA]</scope>
    <source>
        <strain evidence="1 2">120-4 pot B 10/14</strain>
    </source>
</reference>
<keyword evidence="2" id="KW-1185">Reference proteome</keyword>